<keyword evidence="3" id="KW-1185">Reference proteome</keyword>
<comment type="caution">
    <text evidence="2">The sequence shown here is derived from an EMBL/GenBank/DDBJ whole genome shotgun (WGS) entry which is preliminary data.</text>
</comment>
<feature type="region of interest" description="Disordered" evidence="1">
    <location>
        <begin position="57"/>
        <end position="77"/>
    </location>
</feature>
<dbReference type="Proteomes" id="UP000190890">
    <property type="component" value="Unassembled WGS sequence"/>
</dbReference>
<accession>A0A1S8TCK9</accession>
<dbReference type="EMBL" id="LZZM01000186">
    <property type="protein sequence ID" value="OOM75349.1"/>
    <property type="molecule type" value="Genomic_DNA"/>
</dbReference>
<dbReference type="STRING" id="29367.CLPUN_32950"/>
<gene>
    <name evidence="2" type="ORF">CLPUN_32950</name>
</gene>
<proteinExistence type="predicted"/>
<dbReference type="AlphaFoldDB" id="A0A1S8TCK9"/>
<evidence type="ECO:0000313" key="3">
    <source>
        <dbReference type="Proteomes" id="UP000190890"/>
    </source>
</evidence>
<evidence type="ECO:0000256" key="1">
    <source>
        <dbReference type="SAM" id="MobiDB-lite"/>
    </source>
</evidence>
<organism evidence="2 3">
    <name type="scientific">Clostridium puniceum</name>
    <dbReference type="NCBI Taxonomy" id="29367"/>
    <lineage>
        <taxon>Bacteria</taxon>
        <taxon>Bacillati</taxon>
        <taxon>Bacillota</taxon>
        <taxon>Clostridia</taxon>
        <taxon>Eubacteriales</taxon>
        <taxon>Clostridiaceae</taxon>
        <taxon>Clostridium</taxon>
    </lineage>
</organism>
<evidence type="ECO:0000313" key="2">
    <source>
        <dbReference type="EMBL" id="OOM75349.1"/>
    </source>
</evidence>
<reference evidence="2 3" key="1">
    <citation type="submission" date="2016-05" db="EMBL/GenBank/DDBJ databases">
        <title>Microbial solvent formation.</title>
        <authorList>
            <person name="Poehlein A."/>
            <person name="Montoya Solano J.D."/>
            <person name="Flitsch S."/>
            <person name="Krabben P."/>
            <person name="Duerre P."/>
            <person name="Daniel R."/>
        </authorList>
    </citation>
    <scope>NUCLEOTIDE SEQUENCE [LARGE SCALE GENOMIC DNA]</scope>
    <source>
        <strain evidence="2 3">DSM 2619</strain>
    </source>
</reference>
<dbReference type="RefSeq" id="WP_077848335.1">
    <property type="nucleotide sequence ID" value="NZ_LZZM01000186.1"/>
</dbReference>
<dbReference type="OrthoDB" id="2068061at2"/>
<feature type="compositionally biased region" description="Pro residues" evidence="1">
    <location>
        <begin position="62"/>
        <end position="72"/>
    </location>
</feature>
<protein>
    <submittedName>
        <fullName evidence="2">Uncharacterized protein</fullName>
    </submittedName>
</protein>
<sequence length="343" mass="39806">MIDFNNYEDDIKFQNYEFSSIPYESYERQRPPFFQGPGSNNFPPDFDSQPGFNFPGGVFNPPGMPKSPPPNYTPSKNAAGVQKFNSGGGGIETKAVSSNSIRFCLYKFTYIWERNGRNYWAFLLNVDRRSVSGFRWTGRNWIYFGIDLRRIDSFVCYRSEFNENCNNCTCFREDNVPLIENKKDYLLNETKDVYTQTLSSIDVPEVKEDFITHTIGYIDDVNIKSDIPCVKLRNICHKITLEVTYPNTYNESLKNEINKLAHEASIDADKIFSSSRSYEKYSNSLELFNSYISLIPEALNNFSKSFSYKLNLLNLSSDDYSNITYSIRNEKICNDWKPYFSTL</sequence>
<name>A0A1S8TCK9_9CLOT</name>